<dbReference type="Pfam" id="PF17910">
    <property type="entry name" value="FeoB_Cyto"/>
    <property type="match status" value="1"/>
</dbReference>
<evidence type="ECO:0000256" key="3">
    <source>
        <dbReference type="ARBA" id="ARBA00022475"/>
    </source>
</evidence>
<evidence type="ECO:0000256" key="2">
    <source>
        <dbReference type="ARBA" id="ARBA00022448"/>
    </source>
</evidence>
<dbReference type="PRINTS" id="PR00326">
    <property type="entry name" value="GTP1OBG"/>
</dbReference>
<keyword evidence="4 16" id="KW-0410">Iron transport</keyword>
<feature type="binding site" evidence="15">
    <location>
        <position position="129"/>
    </location>
    <ligand>
        <name>Mg(2+)</name>
        <dbReference type="ChEBI" id="CHEBI:18420"/>
        <label>2</label>
    </ligand>
</feature>
<name>A0A0A2EZ99_PORCN</name>
<dbReference type="NCBIfam" id="TIGR00437">
    <property type="entry name" value="feoB"/>
    <property type="match status" value="1"/>
</dbReference>
<dbReference type="Gene3D" id="3.40.50.300">
    <property type="entry name" value="P-loop containing nucleotide triphosphate hydrolases"/>
    <property type="match status" value="1"/>
</dbReference>
<evidence type="ECO:0000256" key="15">
    <source>
        <dbReference type="PIRSR" id="PIRSR603373-2"/>
    </source>
</evidence>
<feature type="binding site" evidence="15">
    <location>
        <position position="128"/>
    </location>
    <ligand>
        <name>Mg(2+)</name>
        <dbReference type="ChEBI" id="CHEBI:18420"/>
        <label>2</label>
    </ligand>
</feature>
<dbReference type="Proteomes" id="UP000030125">
    <property type="component" value="Unassembled WGS sequence"/>
</dbReference>
<feature type="transmembrane region" description="Helical" evidence="16">
    <location>
        <begin position="537"/>
        <end position="562"/>
    </location>
</feature>
<feature type="binding site" evidence="15">
    <location>
        <position position="126"/>
    </location>
    <ligand>
        <name>Mg(2+)</name>
        <dbReference type="ChEBI" id="CHEBI:18420"/>
        <label>2</label>
    </ligand>
</feature>
<feature type="transmembrane region" description="Helical" evidence="16">
    <location>
        <begin position="764"/>
        <end position="786"/>
    </location>
</feature>
<dbReference type="GO" id="GO:0005886">
    <property type="term" value="C:plasma membrane"/>
    <property type="evidence" value="ECO:0007669"/>
    <property type="project" value="UniProtKB-SubCell"/>
</dbReference>
<dbReference type="RefSeq" id="WP_036850124.1">
    <property type="nucleotide sequence ID" value="NZ_JQJD01000003.1"/>
</dbReference>
<dbReference type="Gene3D" id="1.10.287.1770">
    <property type="match status" value="1"/>
</dbReference>
<dbReference type="AlphaFoldDB" id="A0A0A2EZ99"/>
<dbReference type="OrthoDB" id="9809127at2"/>
<feature type="transmembrane region" description="Helical" evidence="16">
    <location>
        <begin position="498"/>
        <end position="525"/>
    </location>
</feature>
<dbReference type="InterPro" id="IPR005225">
    <property type="entry name" value="Small_GTP-bd"/>
</dbReference>
<evidence type="ECO:0000256" key="5">
    <source>
        <dbReference type="ARBA" id="ARBA00022692"/>
    </source>
</evidence>
<keyword evidence="3" id="KW-1003">Cell membrane</keyword>
<evidence type="ECO:0000256" key="8">
    <source>
        <dbReference type="ARBA" id="ARBA00023004"/>
    </source>
</evidence>
<keyword evidence="6 14" id="KW-0547">Nucleotide-binding</keyword>
<evidence type="ECO:0000256" key="13">
    <source>
        <dbReference type="NCBIfam" id="TIGR00437"/>
    </source>
</evidence>
<dbReference type="PANTHER" id="PTHR43185">
    <property type="entry name" value="FERROUS IRON TRANSPORT PROTEIN B"/>
    <property type="match status" value="1"/>
</dbReference>
<keyword evidence="5 16" id="KW-0812">Transmembrane</keyword>
<dbReference type="InterPro" id="IPR006073">
    <property type="entry name" value="GTP-bd"/>
</dbReference>
<dbReference type="InterPro" id="IPR041069">
    <property type="entry name" value="FeoB_Cyto"/>
</dbReference>
<dbReference type="InterPro" id="IPR007167">
    <property type="entry name" value="Fe-transptr_FeoA-like"/>
</dbReference>
<evidence type="ECO:0000256" key="7">
    <source>
        <dbReference type="ARBA" id="ARBA00022989"/>
    </source>
</evidence>
<comment type="function">
    <text evidence="16">Probable transporter of a GTP-driven Fe(2+) uptake system.</text>
</comment>
<comment type="subcellular location">
    <subcellularLocation>
        <location evidence="16">Cell inner membrane</location>
        <topology evidence="16">Multi-pass membrane protein</topology>
    </subcellularLocation>
    <subcellularLocation>
        <location evidence="1">Cell membrane</location>
        <topology evidence="1">Multi-pass membrane protein</topology>
    </subcellularLocation>
</comment>
<evidence type="ECO:0000256" key="1">
    <source>
        <dbReference type="ARBA" id="ARBA00004651"/>
    </source>
</evidence>
<accession>A0A0A2EZ99</accession>
<dbReference type="SUPFAM" id="SSF50037">
    <property type="entry name" value="C-terminal domain of transcriptional repressors"/>
    <property type="match status" value="1"/>
</dbReference>
<keyword evidence="15" id="KW-0460">Magnesium</keyword>
<evidence type="ECO:0000259" key="17">
    <source>
        <dbReference type="PROSITE" id="PS51711"/>
    </source>
</evidence>
<dbReference type="GO" id="GO:0005525">
    <property type="term" value="F:GTP binding"/>
    <property type="evidence" value="ECO:0007669"/>
    <property type="project" value="UniProtKB-KW"/>
</dbReference>
<keyword evidence="2 16" id="KW-0813">Transport</keyword>
<dbReference type="GO" id="GO:0046914">
    <property type="term" value="F:transition metal ion binding"/>
    <property type="evidence" value="ECO:0007669"/>
    <property type="project" value="InterPro"/>
</dbReference>
<gene>
    <name evidence="18" type="ORF">HQ35_00900</name>
</gene>
<dbReference type="InterPro" id="IPR003373">
    <property type="entry name" value="Fe2_transport_prot-B"/>
</dbReference>
<dbReference type="Pfam" id="PF02421">
    <property type="entry name" value="FeoB_N"/>
    <property type="match status" value="1"/>
</dbReference>
<evidence type="ECO:0000256" key="6">
    <source>
        <dbReference type="ARBA" id="ARBA00022741"/>
    </source>
</evidence>
<evidence type="ECO:0000313" key="19">
    <source>
        <dbReference type="Proteomes" id="UP000030125"/>
    </source>
</evidence>
<feature type="transmembrane region" description="Helical" evidence="16">
    <location>
        <begin position="626"/>
        <end position="647"/>
    </location>
</feature>
<dbReference type="PROSITE" id="PS51711">
    <property type="entry name" value="G_FEOB"/>
    <property type="match status" value="1"/>
</dbReference>
<keyword evidence="10 14" id="KW-0342">GTP-binding</keyword>
<feature type="binding site" evidence="14">
    <location>
        <begin position="139"/>
        <end position="143"/>
    </location>
    <ligand>
        <name>GTP</name>
        <dbReference type="ChEBI" id="CHEBI:37565"/>
        <label>1</label>
    </ligand>
</feature>
<organism evidence="18 19">
    <name type="scientific">Porphyromonas cangingivalis</name>
    <dbReference type="NCBI Taxonomy" id="36874"/>
    <lineage>
        <taxon>Bacteria</taxon>
        <taxon>Pseudomonadati</taxon>
        <taxon>Bacteroidota</taxon>
        <taxon>Bacteroidia</taxon>
        <taxon>Bacteroidales</taxon>
        <taxon>Porphyromonadaceae</taxon>
        <taxon>Porphyromonas</taxon>
    </lineage>
</organism>
<dbReference type="CDD" id="cd01879">
    <property type="entry name" value="FeoB"/>
    <property type="match status" value="1"/>
</dbReference>
<feature type="binding site" evidence="14">
    <location>
        <begin position="160"/>
        <end position="163"/>
    </location>
    <ligand>
        <name>GTP</name>
        <dbReference type="ChEBI" id="CHEBI:37565"/>
        <label>1</label>
    </ligand>
</feature>
<dbReference type="STRING" id="36874.HQ34_09340"/>
<keyword evidence="15" id="KW-0479">Metal-binding</keyword>
<comment type="caution">
    <text evidence="18">The sequence shown here is derived from an EMBL/GenBank/DDBJ whole genome shotgun (WGS) entry which is preliminary data.</text>
</comment>
<dbReference type="InterPro" id="IPR027417">
    <property type="entry name" value="P-loop_NTPase"/>
</dbReference>
<feature type="binding site" evidence="14">
    <location>
        <begin position="114"/>
        <end position="121"/>
    </location>
    <ligand>
        <name>GTP</name>
        <dbReference type="ChEBI" id="CHEBI:37565"/>
        <label>1</label>
    </ligand>
</feature>
<dbReference type="InterPro" id="IPR011640">
    <property type="entry name" value="Fe2_transport_prot_B_C"/>
</dbReference>
<dbReference type="PANTHER" id="PTHR43185:SF1">
    <property type="entry name" value="FE(2+) TRANSPORTER FEOB"/>
    <property type="match status" value="1"/>
</dbReference>
<dbReference type="NCBIfam" id="TIGR00231">
    <property type="entry name" value="small_GTP"/>
    <property type="match status" value="1"/>
</dbReference>
<feature type="transmembrane region" description="Helical" evidence="16">
    <location>
        <begin position="795"/>
        <end position="818"/>
    </location>
</feature>
<protein>
    <recommendedName>
        <fullName evidence="12 13">Ferrous iron transport protein B</fullName>
    </recommendedName>
</protein>
<dbReference type="InterPro" id="IPR038157">
    <property type="entry name" value="FeoA_core_dom"/>
</dbReference>
<evidence type="ECO:0000256" key="14">
    <source>
        <dbReference type="PIRSR" id="PIRSR603373-1"/>
    </source>
</evidence>
<dbReference type="SUPFAM" id="SSF52540">
    <property type="entry name" value="P-loop containing nucleoside triphosphate hydrolases"/>
    <property type="match status" value="1"/>
</dbReference>
<feature type="domain" description="FeoB-type G" evidence="17">
    <location>
        <begin position="107"/>
        <end position="270"/>
    </location>
</feature>
<dbReference type="EMBL" id="JQJD01000003">
    <property type="protein sequence ID" value="KGN83012.1"/>
    <property type="molecule type" value="Genomic_DNA"/>
</dbReference>
<feature type="transmembrane region" description="Helical" evidence="16">
    <location>
        <begin position="402"/>
        <end position="422"/>
    </location>
</feature>
<keyword evidence="19" id="KW-1185">Reference proteome</keyword>
<keyword evidence="7 16" id="KW-1133">Transmembrane helix</keyword>
<evidence type="ECO:0000256" key="11">
    <source>
        <dbReference type="ARBA" id="ARBA00023136"/>
    </source>
</evidence>
<dbReference type="InterPro" id="IPR008988">
    <property type="entry name" value="Transcriptional_repressor_C"/>
</dbReference>
<dbReference type="GO" id="GO:0015093">
    <property type="term" value="F:ferrous iron transmembrane transporter activity"/>
    <property type="evidence" value="ECO:0007669"/>
    <property type="project" value="UniProtKB-UniRule"/>
</dbReference>
<evidence type="ECO:0000256" key="16">
    <source>
        <dbReference type="RuleBase" id="RU362098"/>
    </source>
</evidence>
<comment type="similarity">
    <text evidence="16">Belongs to the TRAFAC class TrmE-Era-EngA-EngB-Septin-like GTPase superfamily. FeoB GTPase (TC 9.A.8) family.</text>
</comment>
<dbReference type="InterPro" id="IPR030389">
    <property type="entry name" value="G_FEOB_dom"/>
</dbReference>
<dbReference type="Pfam" id="PF07670">
    <property type="entry name" value="Gate"/>
    <property type="match status" value="2"/>
</dbReference>
<feature type="transmembrane region" description="Helical" evidence="16">
    <location>
        <begin position="453"/>
        <end position="478"/>
    </location>
</feature>
<keyword evidence="9" id="KW-0406">Ion transport</keyword>
<feature type="binding site" evidence="14">
    <location>
        <begin position="221"/>
        <end position="224"/>
    </location>
    <ligand>
        <name>GTP</name>
        <dbReference type="ChEBI" id="CHEBI:37565"/>
        <label>1</label>
    </ligand>
</feature>
<sequence>MRLSELHTGDRAIIVRHHAQGAFRKRILEMGFLRGKEILVVKSAPMQDPVQYRILNYDVSLRRQEAETIEVELISPNEVRVPEAVPFEASEDRVRLAVDKPVKDPKRIKVAFVGNPNCGKTSLFNAASGANEHVGNYSGVTVEAKTAQYRQGGYTFDLVDLPGTYSLSSYSLEERYISDFMSGEEQPDVLINVVDTSNLERNLYMTTQLIETGLPMVVALNMFDEFERSSSELELPKLTQLLGVPLCPTVGRTGRGLKELFTQVIELHEKRSETRRIVDVRYREDVEDAIVQLKGEIDAYSTDMSDSLRRIRSRYVAIKLLEDDEALSHQVEKEMNKGGYLLTRARYLRQGYEAKYEKDMQTVITDTRYGFVSGALNETLKADFSDIVDKNRKIDHILTHKIWGFPIFIALMYIMFEATFTLGQYPMDWIEAGVEWLGNLVGTWMPDGMLKDLLIDGVIGGVGGVIVFLPNIVILYLFMSIMEDTGYMARAAFIMDRLMHLIGLHGKSFIPLVMGFGCNVPAVMATRTIESRNNRMVTMLILPFMSCSARLPVYLLLAGAFFPQSAGTVLFGMYFLGIIVAVLSALLLKKFFFTREDTPFVMELPPYRIPTTMSVLLHMWTRAKQYLNKMGTVILVASIAVWALGYFPRYEGGTETQEVANFAKDHAVSEVEYFEGLSEEQRESMLQQEHSYIGKIGHAIEPVFEPLGFDWRMSVALLTGAAAKEIVVSTMGVLYVGDDSNEVLLTEKLQTAKRPDGSPAYDPITALAFMIFVLIYFPCIATIVAIGRESGSAKWAFFSVFYSLAIGWLLSYGCVLLGRMFF</sequence>
<evidence type="ECO:0000256" key="10">
    <source>
        <dbReference type="ARBA" id="ARBA00023134"/>
    </source>
</evidence>
<dbReference type="Pfam" id="PF07664">
    <property type="entry name" value="FeoB_C"/>
    <property type="match status" value="1"/>
</dbReference>
<feature type="binding site" evidence="15">
    <location>
        <position position="125"/>
    </location>
    <ligand>
        <name>Mg(2+)</name>
        <dbReference type="ChEBI" id="CHEBI:18420"/>
        <label>2</label>
    </ligand>
</feature>
<dbReference type="InterPro" id="IPR050860">
    <property type="entry name" value="FeoB_GTPase"/>
</dbReference>
<dbReference type="eggNOG" id="COG0370">
    <property type="taxonomic scope" value="Bacteria"/>
</dbReference>
<feature type="transmembrane region" description="Helical" evidence="16">
    <location>
        <begin position="568"/>
        <end position="588"/>
    </location>
</feature>
<evidence type="ECO:0000313" key="18">
    <source>
        <dbReference type="EMBL" id="KGN83012.1"/>
    </source>
</evidence>
<evidence type="ECO:0000256" key="4">
    <source>
        <dbReference type="ARBA" id="ARBA00022496"/>
    </source>
</evidence>
<proteinExistence type="inferred from homology"/>
<dbReference type="SMART" id="SM00899">
    <property type="entry name" value="FeoA"/>
    <property type="match status" value="1"/>
</dbReference>
<dbReference type="InterPro" id="IPR011642">
    <property type="entry name" value="Gate_dom"/>
</dbReference>
<reference evidence="18 19" key="1">
    <citation type="submission" date="2014-08" db="EMBL/GenBank/DDBJ databases">
        <title>Porphyromonas cangingivalis strain:COT-109_OH1386 Genome sequencing.</title>
        <authorList>
            <person name="Wallis C."/>
            <person name="Deusch O."/>
            <person name="O'Flynn C."/>
            <person name="Davis I."/>
            <person name="Jospin G."/>
            <person name="Darling A.E."/>
            <person name="Coil D.A."/>
            <person name="Alexiev A."/>
            <person name="Horsfall A."/>
            <person name="Kirkwood N."/>
            <person name="Harris S."/>
            <person name="Eisen J.A."/>
        </authorList>
    </citation>
    <scope>NUCLEOTIDE SEQUENCE [LARGE SCALE GENOMIC DNA]</scope>
    <source>
        <strain evidence="19">COT-109 OH1386</strain>
    </source>
</reference>
<evidence type="ECO:0000256" key="12">
    <source>
        <dbReference type="ARBA" id="ARBA00031200"/>
    </source>
</evidence>
<evidence type="ECO:0000256" key="9">
    <source>
        <dbReference type="ARBA" id="ARBA00023065"/>
    </source>
</evidence>
<keyword evidence="11 16" id="KW-0472">Membrane</keyword>
<dbReference type="Pfam" id="PF04023">
    <property type="entry name" value="FeoA"/>
    <property type="match status" value="1"/>
</dbReference>
<keyword evidence="8 16" id="KW-0408">Iron</keyword>
<dbReference type="Gene3D" id="2.30.30.90">
    <property type="match status" value="1"/>
</dbReference>